<dbReference type="AlphaFoldDB" id="A0A194WZ59"/>
<organism evidence="1 2">
    <name type="scientific">Mollisia scopiformis</name>
    <name type="common">Conifer needle endophyte fungus</name>
    <name type="synonym">Phialocephala scopiformis</name>
    <dbReference type="NCBI Taxonomy" id="149040"/>
    <lineage>
        <taxon>Eukaryota</taxon>
        <taxon>Fungi</taxon>
        <taxon>Dikarya</taxon>
        <taxon>Ascomycota</taxon>
        <taxon>Pezizomycotina</taxon>
        <taxon>Leotiomycetes</taxon>
        <taxon>Helotiales</taxon>
        <taxon>Mollisiaceae</taxon>
        <taxon>Mollisia</taxon>
    </lineage>
</organism>
<dbReference type="GeneID" id="28821877"/>
<accession>A0A194WZ59</accession>
<dbReference type="InterPro" id="IPR052999">
    <property type="entry name" value="PTS1_Protein"/>
</dbReference>
<dbReference type="PANTHER" id="PTHR28180">
    <property type="entry name" value="CONSERVED MITOCHONDRIAL PROTEIN-RELATED"/>
    <property type="match status" value="1"/>
</dbReference>
<evidence type="ECO:0000313" key="2">
    <source>
        <dbReference type="Proteomes" id="UP000070700"/>
    </source>
</evidence>
<dbReference type="SUPFAM" id="SSF69118">
    <property type="entry name" value="AhpD-like"/>
    <property type="match status" value="1"/>
</dbReference>
<evidence type="ECO:0000313" key="1">
    <source>
        <dbReference type="EMBL" id="KUJ13240.1"/>
    </source>
</evidence>
<dbReference type="EMBL" id="KQ947422">
    <property type="protein sequence ID" value="KUJ13240.1"/>
    <property type="molecule type" value="Genomic_DNA"/>
</dbReference>
<name>A0A194WZ59_MOLSC</name>
<protein>
    <recommendedName>
        <fullName evidence="3">Carboxymuconolactone decarboxylase-like domain-containing protein</fullName>
    </recommendedName>
</protein>
<proteinExistence type="predicted"/>
<dbReference type="OrthoDB" id="5537330at2759"/>
<evidence type="ECO:0008006" key="3">
    <source>
        <dbReference type="Google" id="ProtNLM"/>
    </source>
</evidence>
<dbReference type="PANTHER" id="PTHR28180:SF5">
    <property type="entry name" value="DNA POLYMERASE ALPHA SUBUNIT B"/>
    <property type="match status" value="1"/>
</dbReference>
<dbReference type="InterPro" id="IPR029032">
    <property type="entry name" value="AhpD-like"/>
</dbReference>
<reference evidence="1 2" key="1">
    <citation type="submission" date="2015-10" db="EMBL/GenBank/DDBJ databases">
        <title>Full genome of DAOMC 229536 Phialocephala scopiformis, a fungal endophyte of spruce producing the potent anti-insectan compound rugulosin.</title>
        <authorList>
            <consortium name="DOE Joint Genome Institute"/>
            <person name="Walker A.K."/>
            <person name="Frasz S.L."/>
            <person name="Seifert K.A."/>
            <person name="Miller J.D."/>
            <person name="Mondo S.J."/>
            <person name="Labutti K."/>
            <person name="Lipzen A."/>
            <person name="Dockter R."/>
            <person name="Kennedy M."/>
            <person name="Grigoriev I.V."/>
            <person name="Spatafora J.W."/>
        </authorList>
    </citation>
    <scope>NUCLEOTIDE SEQUENCE [LARGE SCALE GENOMIC DNA]</scope>
    <source>
        <strain evidence="1 2">CBS 120377</strain>
    </source>
</reference>
<dbReference type="InParanoid" id="A0A194WZ59"/>
<dbReference type="KEGG" id="psco:LY89DRAFT_651349"/>
<dbReference type="Gene3D" id="1.20.1290.10">
    <property type="entry name" value="AhpD-like"/>
    <property type="match status" value="1"/>
</dbReference>
<keyword evidence="2" id="KW-1185">Reference proteome</keyword>
<sequence length="239" mass="27258">MSTTQDPSPEMAVALFEVLEATFPDTLEEDTWYLVALSALVNVEPDHVGTLYTYLIKKSQYSTSESRQALVRRLREGLVKSIVIQGAPKCIQALFAIVKLERPEDRDYSFSRAGWQAGPENRARGEEWLKALYKHTLTTGSDRFIAHKDFEFISWEVVYGLFLSNHDILGPVETELVTLTGIMIQNMPVETTWHLRGIRRLGVKKDDVEMVHQCIELVAKFGKISLHKIPRVADIERQI</sequence>
<dbReference type="Proteomes" id="UP000070700">
    <property type="component" value="Unassembled WGS sequence"/>
</dbReference>
<dbReference type="RefSeq" id="XP_018067595.1">
    <property type="nucleotide sequence ID" value="XM_018212151.1"/>
</dbReference>
<gene>
    <name evidence="1" type="ORF">LY89DRAFT_651349</name>
</gene>